<evidence type="ECO:0000313" key="4">
    <source>
        <dbReference type="WBParaSite" id="MhA1_Contig117.frz3.gene4"/>
    </source>
</evidence>
<dbReference type="Proteomes" id="UP000095281">
    <property type="component" value="Unplaced"/>
</dbReference>
<evidence type="ECO:0000256" key="1">
    <source>
        <dbReference type="SAM" id="MobiDB-lite"/>
    </source>
</evidence>
<sequence length="242" mass="27297">MDRILKLLLSFESLAYYIMGSSTLTSKTEKMHSSIAENTNYLNSSWNSFKKQKITESKFLISIRTRLKYLQMRISACLAYNLYSLRSGQAVKTYTLLQQFEKENPAISRRPTSRGATNNNNINNGTTENGSTTINGVGAATCSTTPSPGSSTPSSFNSQTTVTLPLEMYNNMFQQNKILHHLMWSDRLWKDAETHAPQECKEFFERVTNLCCELKQSSGLSSVAEFLLTSVQCLKKEYGEKT</sequence>
<feature type="compositionally biased region" description="Low complexity" evidence="1">
    <location>
        <begin position="117"/>
        <end position="157"/>
    </location>
</feature>
<proteinExistence type="predicted"/>
<dbReference type="AlphaFoldDB" id="A0A1I8AZN1"/>
<reference evidence="4" key="1">
    <citation type="submission" date="2016-11" db="UniProtKB">
        <authorList>
            <consortium name="WormBaseParasite"/>
        </authorList>
    </citation>
    <scope>IDENTIFICATION</scope>
</reference>
<evidence type="ECO:0000259" key="2">
    <source>
        <dbReference type="Pfam" id="PF18876"/>
    </source>
</evidence>
<keyword evidence="3" id="KW-1185">Reference proteome</keyword>
<feature type="region of interest" description="Disordered" evidence="1">
    <location>
        <begin position="106"/>
        <end position="157"/>
    </location>
</feature>
<dbReference type="WBParaSite" id="MhA1_Contig117.frz3.gene4">
    <property type="protein sequence ID" value="MhA1_Contig117.frz3.gene4"/>
    <property type="gene ID" value="MhA1_Contig117.frz3.gene4"/>
</dbReference>
<dbReference type="InterPro" id="IPR043640">
    <property type="entry name" value="AF4/FMR2_CHD"/>
</dbReference>
<feature type="domain" description="AF4/FMR2 C-terminal homology" evidence="2">
    <location>
        <begin position="66"/>
        <end position="237"/>
    </location>
</feature>
<organism evidence="3 4">
    <name type="scientific">Meloidogyne hapla</name>
    <name type="common">Root-knot nematode worm</name>
    <dbReference type="NCBI Taxonomy" id="6305"/>
    <lineage>
        <taxon>Eukaryota</taxon>
        <taxon>Metazoa</taxon>
        <taxon>Ecdysozoa</taxon>
        <taxon>Nematoda</taxon>
        <taxon>Chromadorea</taxon>
        <taxon>Rhabditida</taxon>
        <taxon>Tylenchina</taxon>
        <taxon>Tylenchomorpha</taxon>
        <taxon>Tylenchoidea</taxon>
        <taxon>Meloidogynidae</taxon>
        <taxon>Meloidogyninae</taxon>
        <taxon>Meloidogyne</taxon>
    </lineage>
</organism>
<evidence type="ECO:0000313" key="3">
    <source>
        <dbReference type="Proteomes" id="UP000095281"/>
    </source>
</evidence>
<dbReference type="GO" id="GO:0005634">
    <property type="term" value="C:nucleus"/>
    <property type="evidence" value="ECO:0007669"/>
    <property type="project" value="InterPro"/>
</dbReference>
<name>A0A1I8AZN1_MELHA</name>
<protein>
    <submittedName>
        <fullName evidence="4">AF4/FMR2 family member lilli</fullName>
    </submittedName>
</protein>
<dbReference type="Pfam" id="PF18876">
    <property type="entry name" value="AFF4_CHD"/>
    <property type="match status" value="1"/>
</dbReference>
<accession>A0A1I8AZN1</accession>